<dbReference type="EMBL" id="FPCH01000001">
    <property type="protein sequence ID" value="SFV28287.1"/>
    <property type="molecule type" value="Genomic_DNA"/>
</dbReference>
<keyword evidence="2" id="KW-1185">Reference proteome</keyword>
<proteinExistence type="predicted"/>
<organism evidence="1 2">
    <name type="scientific">Hyphomicrobium facile</name>
    <dbReference type="NCBI Taxonomy" id="51670"/>
    <lineage>
        <taxon>Bacteria</taxon>
        <taxon>Pseudomonadati</taxon>
        <taxon>Pseudomonadota</taxon>
        <taxon>Alphaproteobacteria</taxon>
        <taxon>Hyphomicrobiales</taxon>
        <taxon>Hyphomicrobiaceae</taxon>
        <taxon>Hyphomicrobium</taxon>
    </lineage>
</organism>
<dbReference type="AlphaFoldDB" id="A0A1I7N0T2"/>
<protein>
    <recommendedName>
        <fullName evidence="3">DUF3572 family protein</fullName>
    </recommendedName>
</protein>
<name>A0A1I7N0T2_9HYPH</name>
<evidence type="ECO:0000313" key="1">
    <source>
        <dbReference type="EMBL" id="SFV28287.1"/>
    </source>
</evidence>
<dbReference type="STRING" id="51670.SAMN04488557_0967"/>
<dbReference type="OrthoDB" id="7356934at2"/>
<gene>
    <name evidence="1" type="ORF">SAMN04488557_0967</name>
</gene>
<evidence type="ECO:0008006" key="3">
    <source>
        <dbReference type="Google" id="ProtNLM"/>
    </source>
</evidence>
<evidence type="ECO:0000313" key="2">
    <source>
        <dbReference type="Proteomes" id="UP000199423"/>
    </source>
</evidence>
<dbReference type="Proteomes" id="UP000199423">
    <property type="component" value="Unassembled WGS sequence"/>
</dbReference>
<sequence length="97" mass="10469">MLRSRSKPMTKDDAESLALQVLAFLLADPNQTSRFLSLTGLSPDDLRGVASSLELQTATFDYILSDEGLLLSFCQEAGIDPAIMGPAHQLLTGPIDF</sequence>
<dbReference type="InterPro" id="IPR021955">
    <property type="entry name" value="DUF3572"/>
</dbReference>
<reference evidence="2" key="1">
    <citation type="submission" date="2016-10" db="EMBL/GenBank/DDBJ databases">
        <authorList>
            <person name="Varghese N."/>
            <person name="Submissions S."/>
        </authorList>
    </citation>
    <scope>NUCLEOTIDE SEQUENCE [LARGE SCALE GENOMIC DNA]</scope>
    <source>
        <strain evidence="2">DSM 1565</strain>
    </source>
</reference>
<accession>A0A1I7N0T2</accession>
<dbReference type="Pfam" id="PF12096">
    <property type="entry name" value="DUF3572"/>
    <property type="match status" value="1"/>
</dbReference>